<evidence type="ECO:0000313" key="2">
    <source>
        <dbReference type="EMBL" id="AZQ35946.1"/>
    </source>
</evidence>
<dbReference type="CDD" id="cd00093">
    <property type="entry name" value="HTH_XRE"/>
    <property type="match status" value="1"/>
</dbReference>
<evidence type="ECO:0000259" key="1">
    <source>
        <dbReference type="PROSITE" id="PS50943"/>
    </source>
</evidence>
<dbReference type="AlphaFoldDB" id="A0A3Q9EUQ2"/>
<dbReference type="OrthoDB" id="4161577at2"/>
<organism evidence="2 3">
    <name type="scientific">Streptomyces cyaneochromogenes</name>
    <dbReference type="NCBI Taxonomy" id="2496836"/>
    <lineage>
        <taxon>Bacteria</taxon>
        <taxon>Bacillati</taxon>
        <taxon>Actinomycetota</taxon>
        <taxon>Actinomycetes</taxon>
        <taxon>Kitasatosporales</taxon>
        <taxon>Streptomycetaceae</taxon>
        <taxon>Streptomyces</taxon>
    </lineage>
</organism>
<dbReference type="GO" id="GO:0003677">
    <property type="term" value="F:DNA binding"/>
    <property type="evidence" value="ECO:0007669"/>
    <property type="project" value="InterPro"/>
</dbReference>
<dbReference type="Gene3D" id="1.10.260.40">
    <property type="entry name" value="lambda repressor-like DNA-binding domains"/>
    <property type="match status" value="1"/>
</dbReference>
<dbReference type="EMBL" id="CP034539">
    <property type="protein sequence ID" value="AZQ35946.1"/>
    <property type="molecule type" value="Genomic_DNA"/>
</dbReference>
<dbReference type="Proteomes" id="UP000280298">
    <property type="component" value="Chromosome"/>
</dbReference>
<dbReference type="SUPFAM" id="SSF47413">
    <property type="entry name" value="lambda repressor-like DNA-binding domains"/>
    <property type="match status" value="1"/>
</dbReference>
<dbReference type="KEGG" id="scya:EJ357_22720"/>
<name>A0A3Q9EUQ2_9ACTN</name>
<protein>
    <submittedName>
        <fullName evidence="2">XRE family transcriptional regulator</fullName>
    </submittedName>
</protein>
<proteinExistence type="predicted"/>
<gene>
    <name evidence="2" type="ORF">EJ357_22720</name>
</gene>
<evidence type="ECO:0000313" key="3">
    <source>
        <dbReference type="Proteomes" id="UP000280298"/>
    </source>
</evidence>
<dbReference type="InterPro" id="IPR001387">
    <property type="entry name" value="Cro/C1-type_HTH"/>
</dbReference>
<dbReference type="RefSeq" id="WP_126393413.1">
    <property type="nucleotide sequence ID" value="NZ_CP034539.1"/>
</dbReference>
<feature type="domain" description="HTH cro/C1-type" evidence="1">
    <location>
        <begin position="18"/>
        <end position="79"/>
    </location>
</feature>
<accession>A0A3Q9EUQ2</accession>
<reference evidence="2 3" key="1">
    <citation type="journal article" date="2019" name="Int. J. Syst. Evol. Microbiol.">
        <title>Streptomyces cyaneochromogenes sp. nov., a blue pigment-producing actinomycete from manganese-contaminated soil.</title>
        <authorList>
            <person name="Tang X."/>
            <person name="Zhao J."/>
            <person name="Li K."/>
            <person name="Chen Z."/>
            <person name="Sun Y."/>
            <person name="Gao J."/>
        </authorList>
    </citation>
    <scope>NUCLEOTIDE SEQUENCE [LARGE SCALE GENOMIC DNA]</scope>
    <source>
        <strain evidence="2 3">MK-45</strain>
    </source>
</reference>
<dbReference type="PROSITE" id="PS50943">
    <property type="entry name" value="HTH_CROC1"/>
    <property type="match status" value="1"/>
</dbReference>
<sequence>MEAEEWKARLVKGVAQQVRRYRLERGISVQGLADICTEQYGLPIKRSVLANFEGGRRPALSVVELIVIARILRVPPAQLLFPVGLEELTEVLPGQAVDPWAALKWFTGEEDRLPLDKEADRQDAEPVQLFRRHDQLTADWRENNLNLQNLMRSAAGGSEPHLAQFAAESLKRIADTLREVRQEMRSKGLTPPPIEQSLAYIDTPGLDIKYVALSEESDE</sequence>
<dbReference type="InterPro" id="IPR010982">
    <property type="entry name" value="Lambda_DNA-bd_dom_sf"/>
</dbReference>
<keyword evidence="3" id="KW-1185">Reference proteome</keyword>